<keyword evidence="7" id="KW-0813">Transport</keyword>
<dbReference type="Pfam" id="PF00874">
    <property type="entry name" value="PRD"/>
    <property type="match status" value="1"/>
</dbReference>
<evidence type="ECO:0000313" key="7">
    <source>
        <dbReference type="EMBL" id="HIZ18505.1"/>
    </source>
</evidence>
<gene>
    <name evidence="7" type="ORF">IAA22_05300</name>
</gene>
<reference evidence="7" key="1">
    <citation type="journal article" date="2021" name="PeerJ">
        <title>Extensive microbial diversity within the chicken gut microbiome revealed by metagenomics and culture.</title>
        <authorList>
            <person name="Gilroy R."/>
            <person name="Ravi A."/>
            <person name="Getino M."/>
            <person name="Pursley I."/>
            <person name="Horton D.L."/>
            <person name="Alikhan N.F."/>
            <person name="Baker D."/>
            <person name="Gharbi K."/>
            <person name="Hall N."/>
            <person name="Watson M."/>
            <person name="Adriaenssens E.M."/>
            <person name="Foster-Nyarko E."/>
            <person name="Jarju S."/>
            <person name="Secka A."/>
            <person name="Antonio M."/>
            <person name="Oren A."/>
            <person name="Chaudhuri R.R."/>
            <person name="La Ragione R."/>
            <person name="Hildebrand F."/>
            <person name="Pallen M.J."/>
        </authorList>
    </citation>
    <scope>NUCLEOTIDE SEQUENCE</scope>
    <source>
        <strain evidence="7">ChiHecolR3B27-1887</strain>
    </source>
</reference>
<dbReference type="InterPro" id="IPR050661">
    <property type="entry name" value="BglG_antiterminators"/>
</dbReference>
<dbReference type="GO" id="GO:0009401">
    <property type="term" value="P:phosphoenolpyruvate-dependent sugar phosphotransferase system"/>
    <property type="evidence" value="ECO:0007669"/>
    <property type="project" value="InterPro"/>
</dbReference>
<proteinExistence type="predicted"/>
<dbReference type="InterPro" id="IPR002178">
    <property type="entry name" value="PTS_EIIA_type-2_dom"/>
</dbReference>
<dbReference type="Pfam" id="PF08220">
    <property type="entry name" value="HTH_DeoR"/>
    <property type="match status" value="1"/>
</dbReference>
<keyword evidence="4" id="KW-0804">Transcription</keyword>
<dbReference type="GO" id="GO:0008982">
    <property type="term" value="F:protein-N(PI)-phosphohistidine-sugar phosphotransferase activity"/>
    <property type="evidence" value="ECO:0007669"/>
    <property type="project" value="InterPro"/>
</dbReference>
<accession>A0A9D2DKJ8</accession>
<dbReference type="PROSITE" id="PS51094">
    <property type="entry name" value="PTS_EIIA_TYPE_2"/>
    <property type="match status" value="1"/>
</dbReference>
<dbReference type="Gene3D" id="3.40.930.10">
    <property type="entry name" value="Mannitol-specific EII, Chain A"/>
    <property type="match status" value="1"/>
</dbReference>
<reference evidence="7" key="2">
    <citation type="submission" date="2021-04" db="EMBL/GenBank/DDBJ databases">
        <authorList>
            <person name="Gilroy R."/>
        </authorList>
    </citation>
    <scope>NUCLEOTIDE SEQUENCE</scope>
    <source>
        <strain evidence="7">ChiHecolR3B27-1887</strain>
    </source>
</reference>
<evidence type="ECO:0000259" key="5">
    <source>
        <dbReference type="PROSITE" id="PS51094"/>
    </source>
</evidence>
<dbReference type="CDD" id="cd05568">
    <property type="entry name" value="PTS_IIB_bgl_like"/>
    <property type="match status" value="1"/>
</dbReference>
<dbReference type="InterPro" id="IPR036634">
    <property type="entry name" value="PRD_sf"/>
</dbReference>
<keyword evidence="7" id="KW-0762">Sugar transport</keyword>
<dbReference type="InterPro" id="IPR016152">
    <property type="entry name" value="PTrfase/Anion_transptr"/>
</dbReference>
<dbReference type="SUPFAM" id="SSF46785">
    <property type="entry name" value="Winged helix' DNA-binding domain"/>
    <property type="match status" value="1"/>
</dbReference>
<dbReference type="EMBL" id="DXBZ01000098">
    <property type="protein sequence ID" value="HIZ18505.1"/>
    <property type="molecule type" value="Genomic_DNA"/>
</dbReference>
<keyword evidence="3" id="KW-0805">Transcription regulation</keyword>
<dbReference type="PROSITE" id="PS51372">
    <property type="entry name" value="PRD_2"/>
    <property type="match status" value="1"/>
</dbReference>
<dbReference type="Pfam" id="PF00359">
    <property type="entry name" value="PTS_EIIA_2"/>
    <property type="match status" value="1"/>
</dbReference>
<feature type="domain" description="PRD" evidence="6">
    <location>
        <begin position="296"/>
        <end position="403"/>
    </location>
</feature>
<dbReference type="InterPro" id="IPR036095">
    <property type="entry name" value="PTS_EIIB-like_sf"/>
</dbReference>
<dbReference type="SUPFAM" id="SSF63520">
    <property type="entry name" value="PTS-regulatory domain, PRD"/>
    <property type="match status" value="1"/>
</dbReference>
<dbReference type="InterPro" id="IPR036388">
    <property type="entry name" value="WH-like_DNA-bd_sf"/>
</dbReference>
<dbReference type="Gene3D" id="3.40.50.2300">
    <property type="match status" value="1"/>
</dbReference>
<keyword evidence="1" id="KW-0808">Transferase</keyword>
<evidence type="ECO:0000259" key="6">
    <source>
        <dbReference type="PROSITE" id="PS51372"/>
    </source>
</evidence>
<dbReference type="SUPFAM" id="SSF52794">
    <property type="entry name" value="PTS system IIB component-like"/>
    <property type="match status" value="1"/>
</dbReference>
<evidence type="ECO:0000313" key="8">
    <source>
        <dbReference type="Proteomes" id="UP000824029"/>
    </source>
</evidence>
<evidence type="ECO:0000256" key="4">
    <source>
        <dbReference type="ARBA" id="ARBA00023163"/>
    </source>
</evidence>
<dbReference type="GO" id="GO:0003700">
    <property type="term" value="F:DNA-binding transcription factor activity"/>
    <property type="evidence" value="ECO:0007669"/>
    <property type="project" value="InterPro"/>
</dbReference>
<protein>
    <submittedName>
        <fullName evidence="7">PTS sugar transporter subunit IIA</fullName>
    </submittedName>
</protein>
<dbReference type="InterPro" id="IPR001034">
    <property type="entry name" value="DeoR_HTH"/>
</dbReference>
<comment type="caution">
    <text evidence="7">The sequence shown here is derived from an EMBL/GenBank/DDBJ whole genome shotgun (WGS) entry which is preliminary data.</text>
</comment>
<evidence type="ECO:0000256" key="2">
    <source>
        <dbReference type="ARBA" id="ARBA00022737"/>
    </source>
</evidence>
<feature type="domain" description="PTS EIIA type-2" evidence="5">
    <location>
        <begin position="520"/>
        <end position="660"/>
    </location>
</feature>
<dbReference type="Gene3D" id="1.10.10.10">
    <property type="entry name" value="Winged helix-like DNA-binding domain superfamily/Winged helix DNA-binding domain"/>
    <property type="match status" value="1"/>
</dbReference>
<dbReference type="PANTHER" id="PTHR30185:SF18">
    <property type="entry name" value="TRANSCRIPTIONAL REGULATOR MTLR"/>
    <property type="match status" value="1"/>
</dbReference>
<dbReference type="InterPro" id="IPR036390">
    <property type="entry name" value="WH_DNA-bd_sf"/>
</dbReference>
<sequence length="660" mass="72686">MIELSRRQKACLRYLCRREGYVTTALLAHHLGVSERTVRSDLGVVEAYARELGADLERVPGLGVRVLAGDAGRAALLAALDEPDTAFPDREDRVVAAAVLLLVRPTVTFQQIAELCGVSRQTVVAQCDDVAAFFGASGIELCREQGVGSFLRGPELEMRHCLTRLVTREDTRDVARPIARRELAPDHLERAERLVSDVERLQGASFVDGDALVISLAYAIGRVAAGRVVAESDVVPQPLPASGGDAAGTQDDLFLRSLRDLLREVFDLPREQRYAGSLVFAQRTTNVGAMHRVSAATDDEAARISRDLIAALRELHVIDEGALQHLIDGLTAHLRAAIYRCRNDIQVESELPSQLMVSISLLYDFTREQMRLAERRYGISLNEAEVAYVAMYLDAIYESSARDSVVLKVLFVCPFGLASSSVLMTRLSYALAECTVIGPMTEGEARDYVARNPVDLVVSTTDCRLPDIPVVTVDPLLGQSEMERVKSRIMQLSYSKICSYFLRSYATPGEGGDVVHHVRDFVRPEDVRVGVDCDDWREAIRLAACPLLARGLVGQRYVDRMISAVEDYGPYMVLTPRTAYVHAGMADGARENCASVLVLSHDIPFGPHGEKRVRCIVVLGIHDAERSLLLGLAPIFERDQTIRALERPGLTVSELLDQHD</sequence>
<dbReference type="SUPFAM" id="SSF55804">
    <property type="entry name" value="Phoshotransferase/anion transport protein"/>
    <property type="match status" value="1"/>
</dbReference>
<dbReference type="InterPro" id="IPR011608">
    <property type="entry name" value="PRD"/>
</dbReference>
<evidence type="ECO:0000256" key="3">
    <source>
        <dbReference type="ARBA" id="ARBA00023015"/>
    </source>
</evidence>
<evidence type="ECO:0000256" key="1">
    <source>
        <dbReference type="ARBA" id="ARBA00022679"/>
    </source>
</evidence>
<dbReference type="PANTHER" id="PTHR30185">
    <property type="entry name" value="CRYPTIC BETA-GLUCOSIDE BGL OPERON ANTITERMINATOR"/>
    <property type="match status" value="1"/>
</dbReference>
<dbReference type="AlphaFoldDB" id="A0A9D2DKJ8"/>
<name>A0A9D2DKJ8_9ACTN</name>
<dbReference type="Gene3D" id="1.10.1790.10">
    <property type="entry name" value="PRD domain"/>
    <property type="match status" value="1"/>
</dbReference>
<dbReference type="Proteomes" id="UP000824029">
    <property type="component" value="Unassembled WGS sequence"/>
</dbReference>
<organism evidence="7 8">
    <name type="scientific">Candidatus Olsenella stercoravium</name>
    <dbReference type="NCBI Taxonomy" id="2838713"/>
    <lineage>
        <taxon>Bacteria</taxon>
        <taxon>Bacillati</taxon>
        <taxon>Actinomycetota</taxon>
        <taxon>Coriobacteriia</taxon>
        <taxon>Coriobacteriales</taxon>
        <taxon>Atopobiaceae</taxon>
        <taxon>Olsenella</taxon>
    </lineage>
</organism>
<keyword evidence="2" id="KW-0677">Repeat</keyword>